<feature type="transmembrane region" description="Helical" evidence="2">
    <location>
        <begin position="763"/>
        <end position="787"/>
    </location>
</feature>
<dbReference type="EMBL" id="MDYQ01000069">
    <property type="protein sequence ID" value="PRP84128.1"/>
    <property type="molecule type" value="Genomic_DNA"/>
</dbReference>
<keyword evidence="4" id="KW-1185">Reference proteome</keyword>
<proteinExistence type="predicted"/>
<dbReference type="PANTHER" id="PTHR11319:SF35">
    <property type="entry name" value="OUTER MEMBRANE PROTEIN PMPC-RELATED"/>
    <property type="match status" value="1"/>
</dbReference>
<dbReference type="AlphaFoldDB" id="A0A2P6NJJ2"/>
<dbReference type="InParanoid" id="A0A2P6NJJ2"/>
<feature type="transmembrane region" description="Helical" evidence="2">
    <location>
        <begin position="869"/>
        <end position="886"/>
    </location>
</feature>
<keyword evidence="2" id="KW-1133">Transmembrane helix</keyword>
<dbReference type="OrthoDB" id="5956805at2759"/>
<keyword evidence="2" id="KW-0472">Membrane</keyword>
<feature type="transmembrane region" description="Helical" evidence="2">
    <location>
        <begin position="628"/>
        <end position="648"/>
    </location>
</feature>
<sequence length="1001" mass="111142">MPDHWYSQIGLHIPWNIHDQHVSACINFCMEDRISYGGECIAGSLSIFGYQELNGNGGPFAWNFISVSGCRFELSNASDLLSLDVINLSKSWDYGLISSTSVIDCDINNNKISLLPRQPDSIHIIRNHIWNGTELIIGSISTRFPEQLISHNTIEEDSSLIITNQVDTTSTVSPILVHQNTGGGNLSVLWSAGPIGHLNSSHFNISHNDLRLVTHFEQLYGAEIHISHNRNFLSVTMDTPSISKVYIYDNVLDTAILRNTRCIMDTSYRVLRFYFNYNTIDLLEHSGCSSDLTEWTARNNRFKQTILSIQSSSFDADDHPPSINAIVVENQWSYGGNVTAFSIRNAYSATILVANNSIAGYDSPSGAGGISITNLDYGHVLLSNNSIEYCKATSGGAIAVMATNSEIIIENNVMNYNEASLDSGALSVTGSNENVTVRGNFMNQNRAPHASVFAIGDAKYVDIANNVIVIYSRPSYNADDTVAVSGRPISLRNQLYCPPGTQLRVDIKTHPFVWACPFCEDGRYMLGAGKLEDEILRDTACQICPSHLDCSVGKTPMANPGYWCGRSSTDREQLVCYDCPSNHCNSTSHPWSDSCETGRKGVLCGECQEGYTLGFLTSKCMRQTQCHGGYVTFIVLAPFAYVALLLVLPIGDGSIWKSISFFVQTFPLLIQRSHFDGLRMVLSFAIPPGSNDLSTGVGFCIGNVDYLQREALCLYIPLATVFLLAVACLVAKAYERITGGRKLSDEEKEERKKKKGRSRYSRCSTALITSLLLVYTGVTSICLKLLFCVQIETEEKSGWVMYNAGSIECSGTWREVFVAVAAVTLLPSPFFILYFRHRLKKGRSRTARDMLMVLDGCYRNGCKYWETIYMLRRLLVAVVYVLGAYSKWTGNIMRALAILSLASHLILRPFQTKSGQALETICLLSLTLLTSLDSMQQPERIIPIEIILISIPFLFSAFFMSRKTITKLYRLIQRKRSKNHPSQLTPSSLDSTPLLSSTEDN</sequence>
<comment type="caution">
    <text evidence="3">The sequence shown here is derived from an EMBL/GenBank/DDBJ whole genome shotgun (WGS) entry which is preliminary data.</text>
</comment>
<name>A0A2P6NJJ2_9EUKA</name>
<dbReference type="SUPFAM" id="SSF51126">
    <property type="entry name" value="Pectin lyase-like"/>
    <property type="match status" value="1"/>
</dbReference>
<feature type="transmembrane region" description="Helical" evidence="2">
    <location>
        <begin position="816"/>
        <end position="835"/>
    </location>
</feature>
<feature type="transmembrane region" description="Helical" evidence="2">
    <location>
        <begin position="714"/>
        <end position="734"/>
    </location>
</feature>
<evidence type="ECO:0000256" key="2">
    <source>
        <dbReference type="SAM" id="Phobius"/>
    </source>
</evidence>
<accession>A0A2P6NJJ2</accession>
<feature type="region of interest" description="Disordered" evidence="1">
    <location>
        <begin position="979"/>
        <end position="1001"/>
    </location>
</feature>
<protein>
    <recommendedName>
        <fullName evidence="5">Right handed beta helix domain-containing protein</fullName>
    </recommendedName>
</protein>
<dbReference type="PANTHER" id="PTHR11319">
    <property type="entry name" value="G PROTEIN-COUPLED RECEPTOR-RELATED"/>
    <property type="match status" value="1"/>
</dbReference>
<dbReference type="Proteomes" id="UP000241769">
    <property type="component" value="Unassembled WGS sequence"/>
</dbReference>
<evidence type="ECO:0000313" key="4">
    <source>
        <dbReference type="Proteomes" id="UP000241769"/>
    </source>
</evidence>
<reference evidence="3 4" key="1">
    <citation type="journal article" date="2018" name="Genome Biol. Evol.">
        <title>Multiple Roots of Fruiting Body Formation in Amoebozoa.</title>
        <authorList>
            <person name="Hillmann F."/>
            <person name="Forbes G."/>
            <person name="Novohradska S."/>
            <person name="Ferling I."/>
            <person name="Riege K."/>
            <person name="Groth M."/>
            <person name="Westermann M."/>
            <person name="Marz M."/>
            <person name="Spaller T."/>
            <person name="Winckler T."/>
            <person name="Schaap P."/>
            <person name="Glockner G."/>
        </authorList>
    </citation>
    <scope>NUCLEOTIDE SEQUENCE [LARGE SCALE GENOMIC DNA]</scope>
    <source>
        <strain evidence="3 4">Jena</strain>
    </source>
</reference>
<feature type="transmembrane region" description="Helical" evidence="2">
    <location>
        <begin position="941"/>
        <end position="960"/>
    </location>
</feature>
<evidence type="ECO:0000256" key="1">
    <source>
        <dbReference type="SAM" id="MobiDB-lite"/>
    </source>
</evidence>
<gene>
    <name evidence="3" type="ORF">PROFUN_04119</name>
</gene>
<organism evidence="3 4">
    <name type="scientific">Planoprotostelium fungivorum</name>
    <dbReference type="NCBI Taxonomy" id="1890364"/>
    <lineage>
        <taxon>Eukaryota</taxon>
        <taxon>Amoebozoa</taxon>
        <taxon>Evosea</taxon>
        <taxon>Variosea</taxon>
        <taxon>Cavosteliida</taxon>
        <taxon>Cavosteliaceae</taxon>
        <taxon>Planoprotostelium</taxon>
    </lineage>
</organism>
<evidence type="ECO:0008006" key="5">
    <source>
        <dbReference type="Google" id="ProtNLM"/>
    </source>
</evidence>
<evidence type="ECO:0000313" key="3">
    <source>
        <dbReference type="EMBL" id="PRP84128.1"/>
    </source>
</evidence>
<feature type="compositionally biased region" description="Low complexity" evidence="1">
    <location>
        <begin position="981"/>
        <end position="1001"/>
    </location>
</feature>
<dbReference type="InterPro" id="IPR011050">
    <property type="entry name" value="Pectin_lyase_fold/virulence"/>
</dbReference>
<keyword evidence="2" id="KW-0812">Transmembrane</keyword>